<dbReference type="OrthoDB" id="9801656at2"/>
<dbReference type="AlphaFoldDB" id="A0A329R0N2"/>
<evidence type="ECO:0000313" key="3">
    <source>
        <dbReference type="Proteomes" id="UP000250462"/>
    </source>
</evidence>
<protein>
    <submittedName>
        <fullName evidence="2">GNAT family N-acetyltransferase</fullName>
    </submittedName>
</protein>
<dbReference type="PROSITE" id="PS51186">
    <property type="entry name" value="GNAT"/>
    <property type="match status" value="1"/>
</dbReference>
<comment type="caution">
    <text evidence="2">The sequence shown here is derived from an EMBL/GenBank/DDBJ whole genome shotgun (WGS) entry which is preliminary data.</text>
</comment>
<dbReference type="PANTHER" id="PTHR43328">
    <property type="entry name" value="ACETYLTRANSFERASE-RELATED"/>
    <property type="match status" value="1"/>
</dbReference>
<dbReference type="GO" id="GO:0016747">
    <property type="term" value="F:acyltransferase activity, transferring groups other than amino-acyl groups"/>
    <property type="evidence" value="ECO:0007669"/>
    <property type="project" value="InterPro"/>
</dbReference>
<dbReference type="InterPro" id="IPR000182">
    <property type="entry name" value="GNAT_dom"/>
</dbReference>
<keyword evidence="3" id="KW-1185">Reference proteome</keyword>
<sequence length="149" mass="16377">METVALREIRKNDLLVFYEHQRDPMAAEMAAFPVRDLDAHLAHWAKIVADETVIAKTVVVDGQVAGNVVSYLVDTDREIGYWIGREFWGGGVATAAVGAFVDMLAHRPLYARVAEHNQGSIRVLEKCGFTVVGSDTGDDGVRELVYCLA</sequence>
<name>A0A329R0N2_9ACTN</name>
<dbReference type="Gene3D" id="3.40.630.30">
    <property type="match status" value="1"/>
</dbReference>
<reference evidence="2 3" key="1">
    <citation type="submission" date="2018-06" db="EMBL/GenBank/DDBJ databases">
        <title>Phytoactinopolyspora halophila sp. nov., a novel halophilic actinomycete isolated from a saline soil in China.</title>
        <authorList>
            <person name="Tang S.-K."/>
        </authorList>
    </citation>
    <scope>NUCLEOTIDE SEQUENCE [LARGE SCALE GENOMIC DNA]</scope>
    <source>
        <strain evidence="2 3">YIM 96934</strain>
    </source>
</reference>
<accession>A0A329R0N2</accession>
<keyword evidence="2" id="KW-0808">Transferase</keyword>
<organism evidence="2 3">
    <name type="scientific">Phytoactinopolyspora halophila</name>
    <dbReference type="NCBI Taxonomy" id="1981511"/>
    <lineage>
        <taxon>Bacteria</taxon>
        <taxon>Bacillati</taxon>
        <taxon>Actinomycetota</taxon>
        <taxon>Actinomycetes</taxon>
        <taxon>Jiangellales</taxon>
        <taxon>Jiangellaceae</taxon>
        <taxon>Phytoactinopolyspora</taxon>
    </lineage>
</organism>
<dbReference type="Pfam" id="PF13302">
    <property type="entry name" value="Acetyltransf_3"/>
    <property type="match status" value="1"/>
</dbReference>
<dbReference type="InterPro" id="IPR016181">
    <property type="entry name" value="Acyl_CoA_acyltransferase"/>
</dbReference>
<dbReference type="PANTHER" id="PTHR43328:SF1">
    <property type="entry name" value="N-ACETYLTRANSFERASE DOMAIN-CONTAINING PROTEIN"/>
    <property type="match status" value="1"/>
</dbReference>
<feature type="domain" description="N-acetyltransferase" evidence="1">
    <location>
        <begin position="4"/>
        <end position="149"/>
    </location>
</feature>
<gene>
    <name evidence="2" type="ORF">DPM12_02960</name>
</gene>
<evidence type="ECO:0000259" key="1">
    <source>
        <dbReference type="PROSITE" id="PS51186"/>
    </source>
</evidence>
<dbReference type="Proteomes" id="UP000250462">
    <property type="component" value="Unassembled WGS sequence"/>
</dbReference>
<dbReference type="EMBL" id="QMIG01000002">
    <property type="protein sequence ID" value="RAW18155.1"/>
    <property type="molecule type" value="Genomic_DNA"/>
</dbReference>
<dbReference type="SUPFAM" id="SSF55729">
    <property type="entry name" value="Acyl-CoA N-acyltransferases (Nat)"/>
    <property type="match status" value="1"/>
</dbReference>
<evidence type="ECO:0000313" key="2">
    <source>
        <dbReference type="EMBL" id="RAW18155.1"/>
    </source>
</evidence>
<proteinExistence type="predicted"/>